<dbReference type="InterPro" id="IPR027417">
    <property type="entry name" value="P-loop_NTPase"/>
</dbReference>
<dbReference type="Gene3D" id="3.40.50.300">
    <property type="entry name" value="P-loop containing nucleotide triphosphate hydrolases"/>
    <property type="match status" value="2"/>
</dbReference>
<evidence type="ECO:0000256" key="2">
    <source>
        <dbReference type="ARBA" id="ARBA00022741"/>
    </source>
</evidence>
<dbReference type="PANTHER" id="PTHR10465:SF0">
    <property type="entry name" value="SARCALUMENIN"/>
    <property type="match status" value="1"/>
</dbReference>
<comment type="subcellular location">
    <subcellularLocation>
        <location evidence="1">Membrane</location>
    </subcellularLocation>
</comment>
<protein>
    <recommendedName>
        <fullName evidence="7">Dynamin N-terminal domain-containing protein</fullName>
    </recommendedName>
</protein>
<evidence type="ECO:0000256" key="5">
    <source>
        <dbReference type="ARBA" id="ARBA00023136"/>
    </source>
</evidence>
<keyword evidence="5" id="KW-0472">Membrane</keyword>
<dbReference type="GO" id="GO:0016020">
    <property type="term" value="C:membrane"/>
    <property type="evidence" value="ECO:0007669"/>
    <property type="project" value="UniProtKB-SubCell"/>
</dbReference>
<evidence type="ECO:0000256" key="6">
    <source>
        <dbReference type="SAM" id="Coils"/>
    </source>
</evidence>
<evidence type="ECO:0000256" key="1">
    <source>
        <dbReference type="ARBA" id="ARBA00004370"/>
    </source>
</evidence>
<dbReference type="CDD" id="cd09912">
    <property type="entry name" value="DLP_2"/>
    <property type="match status" value="2"/>
</dbReference>
<dbReference type="Proteomes" id="UP000441585">
    <property type="component" value="Unassembled WGS sequence"/>
</dbReference>
<evidence type="ECO:0000313" key="9">
    <source>
        <dbReference type="Proteomes" id="UP000441585"/>
    </source>
</evidence>
<sequence>MSTKTLKHHLLPRSAAVFERMIEDKAAAAKVKELIYKVHKETKHIAFTGHFSAGKSTMINTILEESILPTSPIPTSANVVLLQKGDKSVILHDGSGNLLKLNAEYSIQQVKDYCKQGEEILKVEISDSYQALPENVVIMDTPGIDSTDAAHRMATESTLHLADLIFYVTDYNHVQSEENVAFISEMIHKGKNVCLIVNQIDKHREEEVPFTYFKSQIEMTFGGAGLSKNHIFYTSLVDLENTHNQLQTVKKLIRDTIAENHLVIQNAQFTLKSLVEEFLKWKEDDLEIKGIQADDLIQQLESVQINKEASASALQSLLDTVNSAVFDMKEQLQYILKNANLIPFETRSKAERFIEAAQPGFKVGLLFSKAKTLEEKQKRESELFEEITERLQSQITWHISELLKKKSAEYEIHDPVILNNIQSFHVKIQPQLLQDSIHKGATVNSQYTLTFSGDLSEAVKKECKQQVLPLIEEIERHLKNQSADQIKTLEAQVDEANKQLEELNETYHSLISYEQVKNDLMELMVQQSFPDINFTEWMQKHPEKEPVEGMLEARHPGSAMSDEVTNEEKPEHDLQPDQDFFSQQIARASEAMRNIPGFQMLSSSLLEKAHSLQNKSFTVALFGAFSAGKSSFANALLGEKLLPSSPTPTTATINKIVPVTADKPHGYIEVKFKSEEAFLKEIADLFSIEAESVQSALLKLERLEGGNERLKSLLPLYTHALKNFSSISGKVRGVNREEYKEFVANEEKACTVEEVIIYFDSPLSRNGITIVDTPGADSFNSRHTEVAFDYIKNADAILFVTYYNHPFSKGDREFLKQLGRVKDTFAMDKMFFVINAIDLAESKEEIEMVKEYITAQLLTHEIRHPRLYGISSLMELEKTADPALSEFAQFQDDFMHFINNDLSASMIMSARVELSIAKQQLQSILEAANDDQEKRKKELERLSTERAEIGSMLRADEHELEQKQVLQEIKEQLFYVKQRTMLRFPDLFKEAFHPGAFAGSSKQTKEILENCLQDLLVSLQFHVLQELQATTLRLEKYSHKLLADVFKRHSKDMALTNNQLRTSLPEFSKFQTPKLQAVLKDITNGEIRQPLKRFKNTKSFFEKNEKKIMSDELQKKLDQPISDILEAHEHQFGEYYREQFMNECRLLTENLANQAENYYEALLSAYTNDDLTLHQLGNQTLKQIMTELENNEQQ</sequence>
<evidence type="ECO:0000259" key="7">
    <source>
        <dbReference type="Pfam" id="PF00350"/>
    </source>
</evidence>
<keyword evidence="2" id="KW-0547">Nucleotide-binding</keyword>
<dbReference type="GO" id="GO:0003924">
    <property type="term" value="F:GTPase activity"/>
    <property type="evidence" value="ECO:0007669"/>
    <property type="project" value="InterPro"/>
</dbReference>
<keyword evidence="3" id="KW-0378">Hydrolase</keyword>
<name>A0A6I2MDH0_9BACI</name>
<proteinExistence type="predicted"/>
<dbReference type="AlphaFoldDB" id="A0A6I2MDH0"/>
<evidence type="ECO:0000313" key="8">
    <source>
        <dbReference type="EMBL" id="MRX55779.1"/>
    </source>
</evidence>
<dbReference type="GO" id="GO:0005525">
    <property type="term" value="F:GTP binding"/>
    <property type="evidence" value="ECO:0007669"/>
    <property type="project" value="UniProtKB-KW"/>
</dbReference>
<dbReference type="InterPro" id="IPR027094">
    <property type="entry name" value="Mitofusin_fam"/>
</dbReference>
<feature type="domain" description="Dynamin N-terminal" evidence="7">
    <location>
        <begin position="45"/>
        <end position="200"/>
    </location>
</feature>
<keyword evidence="9" id="KW-1185">Reference proteome</keyword>
<feature type="domain" description="Dynamin N-terminal" evidence="7">
    <location>
        <begin position="619"/>
        <end position="836"/>
    </location>
</feature>
<organism evidence="8 9">
    <name type="scientific">Metabacillus idriensis</name>
    <dbReference type="NCBI Taxonomy" id="324768"/>
    <lineage>
        <taxon>Bacteria</taxon>
        <taxon>Bacillati</taxon>
        <taxon>Bacillota</taxon>
        <taxon>Bacilli</taxon>
        <taxon>Bacillales</taxon>
        <taxon>Bacillaceae</taxon>
        <taxon>Metabacillus</taxon>
    </lineage>
</organism>
<feature type="coiled-coil region" evidence="6">
    <location>
        <begin position="479"/>
        <end position="513"/>
    </location>
</feature>
<dbReference type="EMBL" id="WKKF01000006">
    <property type="protein sequence ID" value="MRX55779.1"/>
    <property type="molecule type" value="Genomic_DNA"/>
</dbReference>
<dbReference type="InterPro" id="IPR045063">
    <property type="entry name" value="Dynamin_N"/>
</dbReference>
<gene>
    <name evidence="8" type="ORF">GJU41_17595</name>
</gene>
<evidence type="ECO:0000256" key="4">
    <source>
        <dbReference type="ARBA" id="ARBA00023134"/>
    </source>
</evidence>
<dbReference type="Pfam" id="PF00350">
    <property type="entry name" value="Dynamin_N"/>
    <property type="match status" value="2"/>
</dbReference>
<evidence type="ECO:0000256" key="3">
    <source>
        <dbReference type="ARBA" id="ARBA00022801"/>
    </source>
</evidence>
<keyword evidence="4" id="KW-0342">GTP-binding</keyword>
<dbReference type="PANTHER" id="PTHR10465">
    <property type="entry name" value="TRANSMEMBRANE GTPASE FZO1"/>
    <property type="match status" value="1"/>
</dbReference>
<dbReference type="SUPFAM" id="SSF52540">
    <property type="entry name" value="P-loop containing nucleoside triphosphate hydrolases"/>
    <property type="match status" value="2"/>
</dbReference>
<accession>A0A6I2MDH0</accession>
<comment type="caution">
    <text evidence="8">The sequence shown here is derived from an EMBL/GenBank/DDBJ whole genome shotgun (WGS) entry which is preliminary data.</text>
</comment>
<reference evidence="8 9" key="1">
    <citation type="submission" date="2019-11" db="EMBL/GenBank/DDBJ databases">
        <title>Bacillus idriensis genome.</title>
        <authorList>
            <person name="Konopka E.N."/>
            <person name="Newman J.D."/>
        </authorList>
    </citation>
    <scope>NUCLEOTIDE SEQUENCE [LARGE SCALE GENOMIC DNA]</scope>
    <source>
        <strain evidence="8 9">DSM 19097</strain>
    </source>
</reference>
<keyword evidence="6" id="KW-0175">Coiled coil</keyword>
<dbReference type="RefSeq" id="WP_154319178.1">
    <property type="nucleotide sequence ID" value="NZ_CAJGAA010000008.1"/>
</dbReference>
<feature type="coiled-coil region" evidence="6">
    <location>
        <begin position="918"/>
        <end position="945"/>
    </location>
</feature>